<dbReference type="Gene3D" id="2.60.40.10">
    <property type="entry name" value="Immunoglobulins"/>
    <property type="match status" value="1"/>
</dbReference>
<gene>
    <name evidence="2" type="ORF">K2173_019403</name>
</gene>
<evidence type="ECO:0000313" key="2">
    <source>
        <dbReference type="EMBL" id="KAJ8747233.1"/>
    </source>
</evidence>
<dbReference type="PANTHER" id="PTHR15048:SF0">
    <property type="entry name" value="STARCH-BINDING DOMAIN-CONTAINING PROTEIN 1"/>
    <property type="match status" value="1"/>
</dbReference>
<feature type="domain" description="CBM20" evidence="1">
    <location>
        <begin position="91"/>
        <end position="193"/>
    </location>
</feature>
<evidence type="ECO:0000313" key="3">
    <source>
        <dbReference type="Proteomes" id="UP001159364"/>
    </source>
</evidence>
<dbReference type="GO" id="GO:2001070">
    <property type="term" value="F:starch binding"/>
    <property type="evidence" value="ECO:0007669"/>
    <property type="project" value="InterPro"/>
</dbReference>
<dbReference type="PROSITE" id="PS51166">
    <property type="entry name" value="CBM20"/>
    <property type="match status" value="1"/>
</dbReference>
<organism evidence="2 3">
    <name type="scientific">Erythroxylum novogranatense</name>
    <dbReference type="NCBI Taxonomy" id="1862640"/>
    <lineage>
        <taxon>Eukaryota</taxon>
        <taxon>Viridiplantae</taxon>
        <taxon>Streptophyta</taxon>
        <taxon>Embryophyta</taxon>
        <taxon>Tracheophyta</taxon>
        <taxon>Spermatophyta</taxon>
        <taxon>Magnoliopsida</taxon>
        <taxon>eudicotyledons</taxon>
        <taxon>Gunneridae</taxon>
        <taxon>Pentapetalae</taxon>
        <taxon>rosids</taxon>
        <taxon>fabids</taxon>
        <taxon>Malpighiales</taxon>
        <taxon>Erythroxylaceae</taxon>
        <taxon>Erythroxylum</taxon>
    </lineage>
</organism>
<dbReference type="GO" id="GO:0016020">
    <property type="term" value="C:membrane"/>
    <property type="evidence" value="ECO:0007669"/>
    <property type="project" value="TreeGrafter"/>
</dbReference>
<dbReference type="InterPro" id="IPR002044">
    <property type="entry name" value="CBM20"/>
</dbReference>
<reference evidence="2 3" key="1">
    <citation type="submission" date="2021-09" db="EMBL/GenBank/DDBJ databases">
        <title>Genomic insights and catalytic innovation underlie evolution of tropane alkaloids biosynthesis.</title>
        <authorList>
            <person name="Wang Y.-J."/>
            <person name="Tian T."/>
            <person name="Huang J.-P."/>
            <person name="Huang S.-X."/>
        </authorList>
    </citation>
    <scope>NUCLEOTIDE SEQUENCE [LARGE SCALE GENOMIC DNA]</scope>
    <source>
        <strain evidence="2">KIB-2018</strain>
        <tissue evidence="2">Leaf</tissue>
    </source>
</reference>
<dbReference type="SMART" id="SM01065">
    <property type="entry name" value="CBM_2"/>
    <property type="match status" value="1"/>
</dbReference>
<dbReference type="Proteomes" id="UP001159364">
    <property type="component" value="Unassembled WGS sequence"/>
</dbReference>
<dbReference type="InterPro" id="IPR013784">
    <property type="entry name" value="Carb-bd-like_fold"/>
</dbReference>
<sequence length="409" mass="45167">MITLAGSCANLVFSRNGEKGFCCFREFSVNRHEVGFLLPSKKIVNKVGFLHLIMMKQKAYLPVSASSSSSSLSPEIQVDVETAETQNGAATYQSKTARVKFLLQKECSFGEQFLIVGDDPMLGLWDPTKAIPMNWSDGHYWTIELDVPTAKVVRFKFVLRGITGSIIWQPGPDRVLQTWETDNTIVVLEDWEAPEDQKITEEEPFANGNELLTAKPEMLTVAENLTLQNVQQFLGSNEGTAIAKADPEQEPSLASKDCPIVDNSSPLEETALMGNNGRTVTEISESVTFQENLVTHAGDPVLVPGLSPISAISREVTTDDEGETSTAFDASVGVSEVKNQNLPELNQKQEEQNQAFNGEVQLEENLKQELVSIEEKHHQAEPNGNSIVEDDIQWGRKTLQMLLINLGLM</sequence>
<proteinExistence type="predicted"/>
<dbReference type="AlphaFoldDB" id="A0AAV8S594"/>
<dbReference type="EMBL" id="JAIWQS010000213">
    <property type="protein sequence ID" value="KAJ8747233.1"/>
    <property type="molecule type" value="Genomic_DNA"/>
</dbReference>
<evidence type="ECO:0000259" key="1">
    <source>
        <dbReference type="PROSITE" id="PS51166"/>
    </source>
</evidence>
<dbReference type="PANTHER" id="PTHR15048">
    <property type="entry name" value="STARCH-BINDING DOMAIN-CONTAINING PROTEIN 1"/>
    <property type="match status" value="1"/>
</dbReference>
<accession>A0AAV8S594</accession>
<keyword evidence="3" id="KW-1185">Reference proteome</keyword>
<name>A0AAV8S594_9ROSI</name>
<dbReference type="InterPro" id="IPR013783">
    <property type="entry name" value="Ig-like_fold"/>
</dbReference>
<protein>
    <recommendedName>
        <fullName evidence="1">CBM20 domain-containing protein</fullName>
    </recommendedName>
</protein>
<dbReference type="SUPFAM" id="SSF49452">
    <property type="entry name" value="Starch-binding domain-like"/>
    <property type="match status" value="1"/>
</dbReference>
<dbReference type="CDD" id="cd05467">
    <property type="entry name" value="CBM20"/>
    <property type="match status" value="1"/>
</dbReference>
<dbReference type="Pfam" id="PF00686">
    <property type="entry name" value="CBM_20"/>
    <property type="match status" value="1"/>
</dbReference>
<comment type="caution">
    <text evidence="2">The sequence shown here is derived from an EMBL/GenBank/DDBJ whole genome shotgun (WGS) entry which is preliminary data.</text>
</comment>